<comment type="catalytic activity">
    <reaction evidence="8">
        <text>L-threonyl-[protein] + ATP = O-phospho-L-threonyl-[protein] + ADP + H(+)</text>
        <dbReference type="Rhea" id="RHEA:46608"/>
        <dbReference type="Rhea" id="RHEA-COMP:11060"/>
        <dbReference type="Rhea" id="RHEA-COMP:11605"/>
        <dbReference type="ChEBI" id="CHEBI:15378"/>
        <dbReference type="ChEBI" id="CHEBI:30013"/>
        <dbReference type="ChEBI" id="CHEBI:30616"/>
        <dbReference type="ChEBI" id="CHEBI:61977"/>
        <dbReference type="ChEBI" id="CHEBI:456216"/>
        <dbReference type="EC" id="2.7.11.1"/>
    </reaction>
</comment>
<dbReference type="EMBL" id="CAJNOJ010000067">
    <property type="protein sequence ID" value="CAF1017524.1"/>
    <property type="molecule type" value="Genomic_DNA"/>
</dbReference>
<feature type="region of interest" description="Disordered" evidence="10">
    <location>
        <begin position="429"/>
        <end position="546"/>
    </location>
</feature>
<evidence type="ECO:0000259" key="11">
    <source>
        <dbReference type="PROSITE" id="PS50011"/>
    </source>
</evidence>
<evidence type="ECO:0000256" key="8">
    <source>
        <dbReference type="ARBA" id="ARBA00047899"/>
    </source>
</evidence>
<keyword evidence="4" id="KW-0808">Transferase</keyword>
<dbReference type="PROSITE" id="PS00108">
    <property type="entry name" value="PROTEIN_KINASE_ST"/>
    <property type="match status" value="1"/>
</dbReference>
<dbReference type="InterPro" id="IPR008271">
    <property type="entry name" value="Ser/Thr_kinase_AS"/>
</dbReference>
<dbReference type="GO" id="GO:0004674">
    <property type="term" value="F:protein serine/threonine kinase activity"/>
    <property type="evidence" value="ECO:0007669"/>
    <property type="project" value="UniProtKB-KW"/>
</dbReference>
<feature type="compositionally biased region" description="Low complexity" evidence="10">
    <location>
        <begin position="472"/>
        <end position="485"/>
    </location>
</feature>
<evidence type="ECO:0000256" key="9">
    <source>
        <dbReference type="ARBA" id="ARBA00048679"/>
    </source>
</evidence>
<evidence type="ECO:0000256" key="10">
    <source>
        <dbReference type="SAM" id="MobiDB-lite"/>
    </source>
</evidence>
<comment type="caution">
    <text evidence="12">The sequence shown here is derived from an EMBL/GenBank/DDBJ whole genome shotgun (WGS) entry which is preliminary data.</text>
</comment>
<accession>A0A814HZM4</accession>
<dbReference type="AlphaFoldDB" id="A0A814HZM4"/>
<dbReference type="Gene3D" id="1.10.510.10">
    <property type="entry name" value="Transferase(Phosphotransferase) domain 1"/>
    <property type="match status" value="1"/>
</dbReference>
<dbReference type="PANTHER" id="PTHR44899">
    <property type="entry name" value="CAMK FAMILY PROTEIN KINASE"/>
    <property type="match status" value="1"/>
</dbReference>
<dbReference type="CDD" id="cd08215">
    <property type="entry name" value="STKc_Nek"/>
    <property type="match status" value="1"/>
</dbReference>
<feature type="compositionally biased region" description="Polar residues" evidence="10">
    <location>
        <begin position="516"/>
        <end position="544"/>
    </location>
</feature>
<evidence type="ECO:0000313" key="12">
    <source>
        <dbReference type="EMBL" id="CAF1017524.1"/>
    </source>
</evidence>
<dbReference type="PROSITE" id="PS50011">
    <property type="entry name" value="PROTEIN_KINASE_DOM"/>
    <property type="match status" value="1"/>
</dbReference>
<evidence type="ECO:0000256" key="6">
    <source>
        <dbReference type="ARBA" id="ARBA00022777"/>
    </source>
</evidence>
<reference evidence="12" key="1">
    <citation type="submission" date="2021-02" db="EMBL/GenBank/DDBJ databases">
        <authorList>
            <person name="Nowell W R."/>
        </authorList>
    </citation>
    <scope>NUCLEOTIDE SEQUENCE</scope>
</reference>
<dbReference type="Proteomes" id="UP000663852">
    <property type="component" value="Unassembled WGS sequence"/>
</dbReference>
<proteinExistence type="inferred from homology"/>
<feature type="region of interest" description="Disordered" evidence="10">
    <location>
        <begin position="357"/>
        <end position="387"/>
    </location>
</feature>
<feature type="domain" description="Protein kinase" evidence="11">
    <location>
        <begin position="21"/>
        <end position="288"/>
    </location>
</feature>
<evidence type="ECO:0000256" key="3">
    <source>
        <dbReference type="ARBA" id="ARBA00022527"/>
    </source>
</evidence>
<dbReference type="Gene3D" id="3.30.200.20">
    <property type="entry name" value="Phosphorylase Kinase, domain 1"/>
    <property type="match status" value="1"/>
</dbReference>
<dbReference type="FunFam" id="1.10.510.10:FF:000219">
    <property type="entry name" value="Putative serine/threonine-protein kinase Nek4"/>
    <property type="match status" value="1"/>
</dbReference>
<keyword evidence="5" id="KW-0547">Nucleotide-binding</keyword>
<keyword evidence="3" id="KW-0723">Serine/threonine-protein kinase</keyword>
<protein>
    <recommendedName>
        <fullName evidence="2">non-specific serine/threonine protein kinase</fullName>
        <ecNumber evidence="2">2.7.11.1</ecNumber>
    </recommendedName>
</protein>
<dbReference type="Pfam" id="PF00069">
    <property type="entry name" value="Pkinase"/>
    <property type="match status" value="1"/>
</dbReference>
<dbReference type="OrthoDB" id="248923at2759"/>
<dbReference type="InterPro" id="IPR011009">
    <property type="entry name" value="Kinase-like_dom_sf"/>
</dbReference>
<dbReference type="InterPro" id="IPR000719">
    <property type="entry name" value="Prot_kinase_dom"/>
</dbReference>
<dbReference type="PANTHER" id="PTHR44899:SF7">
    <property type="entry name" value="NIMA-RELATED KINASE"/>
    <property type="match status" value="1"/>
</dbReference>
<dbReference type="GO" id="GO:0005524">
    <property type="term" value="F:ATP binding"/>
    <property type="evidence" value="ECO:0007669"/>
    <property type="project" value="UniProtKB-KW"/>
</dbReference>
<sequence>MSRKYSDSPFQVREVDVKDKYEFIKKIGKGSYGEVWLVLPKNSFATKSQSRQQVLKRLDLRQASNESTPNDIETAEREAKLLSTLKHPNIVAYTESFRSSDGFLNIVMAYCEGGDLYTKLKEKRLKKEVLHENQITEWFIQICMALQYIHERNILHRDLKTQNIFLTKNEIVKVGDLGIARVLDSARDLATTVIGTPYYMSPEILLNKPYGQKTDIWSLGCCVFEMITYEHPFNAKDMPALISKIIANQTPQISKRYSQPLRNIIDSLFKKNPDERPTAKALLQNPYIKDNILRLLDKTEKKCHSQVKSNSQPVVNSPTRPVTAASVLSPSKSRLSNHNNSPSVLPSYHPVLPSVYSRPPSSVDIPQPAPVAEPIQSKEPVISQSRIRRINARQNSIGPTNEQEKNLEYLSNLRNNDTLHRLRRNQQLGNHIKQQQQQSSTSGEQEGASARSVQDPTRGPVMQVSPPSYKQSRANSAESNSNSSLPPSPARVTKSYDLNQGSNSRARQRRRESKLRSSSTECTTPTDSPSQTIVTTDNDSPKQQEFSDDLVEELEKKKEAEKDANDLVFMLTATLQLPPVNPPVNDENNRPWSCGDRTVADPLHETHRLHQRCNQIRQQCLQEISPPKLRRALEIVENVSGAQIIPEMIDELGEDLYNKYSAQIFSLKFYEDALLIYS</sequence>
<dbReference type="SMART" id="SM00220">
    <property type="entry name" value="S_TKc"/>
    <property type="match status" value="1"/>
</dbReference>
<name>A0A814HZM4_ADIRI</name>
<comment type="catalytic activity">
    <reaction evidence="9">
        <text>L-seryl-[protein] + ATP = O-phospho-L-seryl-[protein] + ADP + H(+)</text>
        <dbReference type="Rhea" id="RHEA:17989"/>
        <dbReference type="Rhea" id="RHEA-COMP:9863"/>
        <dbReference type="Rhea" id="RHEA-COMP:11604"/>
        <dbReference type="ChEBI" id="CHEBI:15378"/>
        <dbReference type="ChEBI" id="CHEBI:29999"/>
        <dbReference type="ChEBI" id="CHEBI:30616"/>
        <dbReference type="ChEBI" id="CHEBI:83421"/>
        <dbReference type="ChEBI" id="CHEBI:456216"/>
        <dbReference type="EC" id="2.7.11.1"/>
    </reaction>
</comment>
<keyword evidence="6" id="KW-0418">Kinase</keyword>
<feature type="compositionally biased region" description="Polar residues" evidence="10">
    <location>
        <begin position="306"/>
        <end position="344"/>
    </location>
</feature>
<dbReference type="EC" id="2.7.11.1" evidence="2"/>
<keyword evidence="7" id="KW-0067">ATP-binding</keyword>
<comment type="similarity">
    <text evidence="1">Belongs to the protein kinase superfamily. NEK Ser/Thr protein kinase family. NIMA subfamily.</text>
</comment>
<feature type="compositionally biased region" description="Polar residues" evidence="10">
    <location>
        <begin position="496"/>
        <end position="505"/>
    </location>
</feature>
<evidence type="ECO:0000256" key="4">
    <source>
        <dbReference type="ARBA" id="ARBA00022679"/>
    </source>
</evidence>
<evidence type="ECO:0000256" key="2">
    <source>
        <dbReference type="ARBA" id="ARBA00012513"/>
    </source>
</evidence>
<organism evidence="12 13">
    <name type="scientific">Adineta ricciae</name>
    <name type="common">Rotifer</name>
    <dbReference type="NCBI Taxonomy" id="249248"/>
    <lineage>
        <taxon>Eukaryota</taxon>
        <taxon>Metazoa</taxon>
        <taxon>Spiralia</taxon>
        <taxon>Gnathifera</taxon>
        <taxon>Rotifera</taxon>
        <taxon>Eurotatoria</taxon>
        <taxon>Bdelloidea</taxon>
        <taxon>Adinetida</taxon>
        <taxon>Adinetidae</taxon>
        <taxon>Adineta</taxon>
    </lineage>
</organism>
<evidence type="ECO:0000313" key="13">
    <source>
        <dbReference type="Proteomes" id="UP000663852"/>
    </source>
</evidence>
<gene>
    <name evidence="12" type="ORF">EDS130_LOCUS15712</name>
</gene>
<dbReference type="SUPFAM" id="SSF56112">
    <property type="entry name" value="Protein kinase-like (PK-like)"/>
    <property type="match status" value="1"/>
</dbReference>
<evidence type="ECO:0000256" key="1">
    <source>
        <dbReference type="ARBA" id="ARBA00010886"/>
    </source>
</evidence>
<evidence type="ECO:0000256" key="5">
    <source>
        <dbReference type="ARBA" id="ARBA00022741"/>
    </source>
</evidence>
<feature type="compositionally biased region" description="Low complexity" evidence="10">
    <location>
        <begin position="434"/>
        <end position="450"/>
    </location>
</feature>
<feature type="region of interest" description="Disordered" evidence="10">
    <location>
        <begin position="305"/>
        <end position="345"/>
    </location>
</feature>
<evidence type="ECO:0000256" key="7">
    <source>
        <dbReference type="ARBA" id="ARBA00022840"/>
    </source>
</evidence>
<dbReference type="InterPro" id="IPR051131">
    <property type="entry name" value="NEK_Ser/Thr_kinase_NIMA"/>
</dbReference>